<accession>A0ABX2R853</accession>
<evidence type="ECO:0000313" key="1">
    <source>
        <dbReference type="EMBL" id="NYE56737.1"/>
    </source>
</evidence>
<dbReference type="EMBL" id="JACCBS010000001">
    <property type="protein sequence ID" value="NYE56737.1"/>
    <property type="molecule type" value="Genomic_DNA"/>
</dbReference>
<organism evidence="1 2">
    <name type="scientific">Carboxydothermus ferrireducens DSM 11255</name>
    <dbReference type="NCBI Taxonomy" id="1119529"/>
    <lineage>
        <taxon>Bacteria</taxon>
        <taxon>Bacillati</taxon>
        <taxon>Bacillota</taxon>
        <taxon>Clostridia</taxon>
        <taxon>Thermoanaerobacterales</taxon>
        <taxon>Thermoanaerobacteraceae</taxon>
        <taxon>Carboxydothermus</taxon>
    </lineage>
</organism>
<evidence type="ECO:0000313" key="2">
    <source>
        <dbReference type="Proteomes" id="UP000604066"/>
    </source>
</evidence>
<keyword evidence="2" id="KW-1185">Reference proteome</keyword>
<dbReference type="Proteomes" id="UP000604066">
    <property type="component" value="Unassembled WGS sequence"/>
</dbReference>
<sequence length="29" mass="3697">MKRVERSEKKFKQLFGDMEFFRREFQKGN</sequence>
<gene>
    <name evidence="1" type="ORF">HDG70_000443</name>
</gene>
<name>A0ABX2R853_9THEO</name>
<protein>
    <submittedName>
        <fullName evidence="1">Uncharacterized protein</fullName>
    </submittedName>
</protein>
<comment type="caution">
    <text evidence="1">The sequence shown here is derived from an EMBL/GenBank/DDBJ whole genome shotgun (WGS) entry which is preliminary data.</text>
</comment>
<proteinExistence type="predicted"/>
<reference evidence="1 2" key="1">
    <citation type="submission" date="2020-07" db="EMBL/GenBank/DDBJ databases">
        <title>Genomic Encyclopedia of Type Strains, Phase III (KMG-III): the genomes of soil and plant-associated and newly described type strains.</title>
        <authorList>
            <person name="Whitman W."/>
        </authorList>
    </citation>
    <scope>NUCLEOTIDE SEQUENCE [LARGE SCALE GENOMIC DNA]</scope>
    <source>
        <strain evidence="1 2">DSM 11255</strain>
    </source>
</reference>